<gene>
    <name evidence="1" type="ORF">SK128_010512</name>
</gene>
<accession>A0AAN9AAT6</accession>
<evidence type="ECO:0000313" key="2">
    <source>
        <dbReference type="Proteomes" id="UP001381693"/>
    </source>
</evidence>
<organism evidence="1 2">
    <name type="scientific">Halocaridina rubra</name>
    <name type="common">Hawaiian red shrimp</name>
    <dbReference type="NCBI Taxonomy" id="373956"/>
    <lineage>
        <taxon>Eukaryota</taxon>
        <taxon>Metazoa</taxon>
        <taxon>Ecdysozoa</taxon>
        <taxon>Arthropoda</taxon>
        <taxon>Crustacea</taxon>
        <taxon>Multicrustacea</taxon>
        <taxon>Malacostraca</taxon>
        <taxon>Eumalacostraca</taxon>
        <taxon>Eucarida</taxon>
        <taxon>Decapoda</taxon>
        <taxon>Pleocyemata</taxon>
        <taxon>Caridea</taxon>
        <taxon>Atyoidea</taxon>
        <taxon>Atyidae</taxon>
        <taxon>Halocaridina</taxon>
    </lineage>
</organism>
<sequence length="579" mass="66057">MARTHFFIISSVLGAVLFLLLLFTCHIKVTYTYNLTPTSAAVKTRNIAQIKTSKLHVRMHTSSLPFQELHRDHLYIYKSQPPQTLAKACRYRYKSFQEYWLNYIAHWQSPKTANPASMSMLPMSLSSFPEASQMPYHLDASKTINVVNTKYNDTFMSSSDTLLSLLSRSFTPTQNPCTFLPSSLLSLQKSTKISSGPCLLNWYSSSELHEYIKLSSSSKQDNSPSNNTAAYLKEGYSVWKRISHICKSFNNSMPFLDIYSYVKPSQIHKSQRLRSIMSNLKDTCAFLSPASDISLSKCVNIKKICKLSSKQLLNLTHEREHCDKYSVPMNFHYKTRLSTDERINLTCKNASPSNEIYITNAMASKHVYEFQTAFVKSHPYFLTDVRTEQSLNCRLCQTKIYQEIREREILQAILSTPVDLHFPEPRTRSIISVTIINSEANETADQICSVAITDAIEDGEQNLCSMKTSERKESVNEILITPTIPPDVVPVPSTKSKIYSTDVPHGLNYEVMLEDAIYSRTDMRYEMSQSLSPTWFSEWETLYPYVPPSLSLEYIPPKPVILESSIRSFPDVVITSTDI</sequence>
<dbReference type="EMBL" id="JAXCGZ010009557">
    <property type="protein sequence ID" value="KAK7076762.1"/>
    <property type="molecule type" value="Genomic_DNA"/>
</dbReference>
<name>A0AAN9AAT6_HALRR</name>
<keyword evidence="2" id="KW-1185">Reference proteome</keyword>
<proteinExistence type="predicted"/>
<comment type="caution">
    <text evidence="1">The sequence shown here is derived from an EMBL/GenBank/DDBJ whole genome shotgun (WGS) entry which is preliminary data.</text>
</comment>
<evidence type="ECO:0000313" key="1">
    <source>
        <dbReference type="EMBL" id="KAK7076762.1"/>
    </source>
</evidence>
<reference evidence="1 2" key="1">
    <citation type="submission" date="2023-11" db="EMBL/GenBank/DDBJ databases">
        <title>Halocaridina rubra genome assembly.</title>
        <authorList>
            <person name="Smith C."/>
        </authorList>
    </citation>
    <scope>NUCLEOTIDE SEQUENCE [LARGE SCALE GENOMIC DNA]</scope>
    <source>
        <strain evidence="1">EP-1</strain>
        <tissue evidence="1">Whole</tissue>
    </source>
</reference>
<protein>
    <submittedName>
        <fullName evidence="1">Uncharacterized protein</fullName>
    </submittedName>
</protein>
<dbReference type="AlphaFoldDB" id="A0AAN9AAT6"/>
<dbReference type="Proteomes" id="UP001381693">
    <property type="component" value="Unassembled WGS sequence"/>
</dbReference>